<dbReference type="InterPro" id="IPR000524">
    <property type="entry name" value="Tscrpt_reg_HTH_GntR"/>
</dbReference>
<evidence type="ECO:0000256" key="4">
    <source>
        <dbReference type="ARBA" id="ARBA00023125"/>
    </source>
</evidence>
<dbReference type="CDD" id="cd07377">
    <property type="entry name" value="WHTH_GntR"/>
    <property type="match status" value="1"/>
</dbReference>
<keyword evidence="4" id="KW-0238">DNA-binding</keyword>
<evidence type="ECO:0000259" key="6">
    <source>
        <dbReference type="PROSITE" id="PS50949"/>
    </source>
</evidence>
<dbReference type="EMBL" id="VXLD01000010">
    <property type="protein sequence ID" value="KAB1853142.1"/>
    <property type="molecule type" value="Genomic_DNA"/>
</dbReference>
<dbReference type="Gene3D" id="3.40.640.10">
    <property type="entry name" value="Type I PLP-dependent aspartate aminotransferase-like (Major domain)"/>
    <property type="match status" value="1"/>
</dbReference>
<dbReference type="Pfam" id="PF00392">
    <property type="entry name" value="GntR"/>
    <property type="match status" value="1"/>
</dbReference>
<sequence length="480" mass="54107">MGIQYRDLAHQLAQKIYAGELGAGQRLSSLRQFAQSQQVSLNTAKSCYELLEAQGLITAKPQAGYFVQPQALAVAVPQHVDFAVTAREVSNLELQIEIQEASIHDQMIHLGSIQLSPNLVPVEALRRSIQRALKHSKPEDFLYSDKQGHRRLREALSAHWAEDGIYMAAEDIYISNGCMPALSVVIQTLTQEGDSIIVPTPNFNGQLQLLASLNRKIVEVPAHANGFDLNRFEQAMRDSGAKACLLTANFQNPLGFCLSPAEKEKIAQLAAQYQCYVIEDDIYAECSFDLKRPLPIQYWDRQGYVIYCGSVSKSLSTAYRVGWFCMPSRLNHLRAQLLTRHVAVNTPLQLGLADLIYSRAYREHLNRLKPCLMQQVEQYRQFLIQAFSGIDIRLNQPKGGYALWLQLPEAIHSLDLYRYAQQQGISIVPGIVFGEEQRYKNCIRLNAGHELSSEIRQAIECLAAWTRRQLDYVVLDSKSA</sequence>
<dbReference type="PANTHER" id="PTHR46577:SF2">
    <property type="entry name" value="TRANSCRIPTIONAL REGULATORY PROTEIN"/>
    <property type="match status" value="1"/>
</dbReference>
<evidence type="ECO:0000256" key="5">
    <source>
        <dbReference type="ARBA" id="ARBA00023163"/>
    </source>
</evidence>
<keyword evidence="3" id="KW-0805">Transcription regulation</keyword>
<dbReference type="InterPro" id="IPR036388">
    <property type="entry name" value="WH-like_DNA-bd_sf"/>
</dbReference>
<dbReference type="InterPro" id="IPR036390">
    <property type="entry name" value="WH_DNA-bd_sf"/>
</dbReference>
<comment type="caution">
    <text evidence="7">The sequence shown here is derived from an EMBL/GenBank/DDBJ whole genome shotgun (WGS) entry which is preliminary data.</text>
</comment>
<reference evidence="7 8" key="1">
    <citation type="submission" date="2019-09" db="EMBL/GenBank/DDBJ databases">
        <title>Draft genome sequence of Acinetobacter tandoii W4-4-4 isolated from environmental water sample.</title>
        <authorList>
            <person name="Wee S.K."/>
            <person name="Yan B."/>
            <person name="Mustaffa S.B."/>
            <person name="Yap E.P.H."/>
        </authorList>
    </citation>
    <scope>NUCLEOTIDE SEQUENCE [LARGE SCALE GENOMIC DNA]</scope>
    <source>
        <strain evidence="7 8">W4-4-4</strain>
    </source>
</reference>
<dbReference type="CDD" id="cd00609">
    <property type="entry name" value="AAT_like"/>
    <property type="match status" value="1"/>
</dbReference>
<evidence type="ECO:0000256" key="3">
    <source>
        <dbReference type="ARBA" id="ARBA00023015"/>
    </source>
</evidence>
<dbReference type="InterPro" id="IPR015422">
    <property type="entry name" value="PyrdxlP-dep_Trfase_small"/>
</dbReference>
<evidence type="ECO:0000313" key="8">
    <source>
        <dbReference type="Proteomes" id="UP000325788"/>
    </source>
</evidence>
<dbReference type="GO" id="GO:0008483">
    <property type="term" value="F:transaminase activity"/>
    <property type="evidence" value="ECO:0007669"/>
    <property type="project" value="UniProtKB-KW"/>
</dbReference>
<dbReference type="GO" id="GO:0030170">
    <property type="term" value="F:pyridoxal phosphate binding"/>
    <property type="evidence" value="ECO:0007669"/>
    <property type="project" value="InterPro"/>
</dbReference>
<keyword evidence="5" id="KW-0804">Transcription</keyword>
<dbReference type="GO" id="GO:0003677">
    <property type="term" value="F:DNA binding"/>
    <property type="evidence" value="ECO:0007669"/>
    <property type="project" value="UniProtKB-KW"/>
</dbReference>
<proteinExistence type="inferred from homology"/>
<dbReference type="InterPro" id="IPR004839">
    <property type="entry name" value="Aminotransferase_I/II_large"/>
</dbReference>
<dbReference type="Gene3D" id="3.90.1150.10">
    <property type="entry name" value="Aspartate Aminotransferase, domain 1"/>
    <property type="match status" value="1"/>
</dbReference>
<keyword evidence="7" id="KW-0808">Transferase</keyword>
<dbReference type="InterPro" id="IPR015421">
    <property type="entry name" value="PyrdxlP-dep_Trfase_major"/>
</dbReference>
<dbReference type="SMART" id="SM00345">
    <property type="entry name" value="HTH_GNTR"/>
    <property type="match status" value="1"/>
</dbReference>
<gene>
    <name evidence="7" type="ORF">F4W09_13485</name>
</gene>
<dbReference type="AlphaFoldDB" id="A0A5N4W9T2"/>
<organism evidence="7 8">
    <name type="scientific">Acinetobacter tandoii</name>
    <dbReference type="NCBI Taxonomy" id="202954"/>
    <lineage>
        <taxon>Bacteria</taxon>
        <taxon>Pseudomonadati</taxon>
        <taxon>Pseudomonadota</taxon>
        <taxon>Gammaproteobacteria</taxon>
        <taxon>Moraxellales</taxon>
        <taxon>Moraxellaceae</taxon>
        <taxon>Acinetobacter</taxon>
    </lineage>
</organism>
<dbReference type="InterPro" id="IPR015424">
    <property type="entry name" value="PyrdxlP-dep_Trfase"/>
</dbReference>
<keyword evidence="7" id="KW-0032">Aminotransferase</keyword>
<dbReference type="RefSeq" id="WP_151505085.1">
    <property type="nucleotide sequence ID" value="NZ_VXLD01000010.1"/>
</dbReference>
<dbReference type="Gene3D" id="1.10.10.10">
    <property type="entry name" value="Winged helix-like DNA-binding domain superfamily/Winged helix DNA-binding domain"/>
    <property type="match status" value="1"/>
</dbReference>
<dbReference type="SUPFAM" id="SSF46785">
    <property type="entry name" value="Winged helix' DNA-binding domain"/>
    <property type="match status" value="1"/>
</dbReference>
<dbReference type="Proteomes" id="UP000325788">
    <property type="component" value="Unassembled WGS sequence"/>
</dbReference>
<dbReference type="InterPro" id="IPR051446">
    <property type="entry name" value="HTH_trans_reg/aminotransferase"/>
</dbReference>
<dbReference type="Pfam" id="PF00155">
    <property type="entry name" value="Aminotran_1_2"/>
    <property type="match status" value="1"/>
</dbReference>
<comment type="similarity">
    <text evidence="1">In the C-terminal section; belongs to the class-I pyridoxal-phosphate-dependent aminotransferase family.</text>
</comment>
<dbReference type="GO" id="GO:0003700">
    <property type="term" value="F:DNA-binding transcription factor activity"/>
    <property type="evidence" value="ECO:0007669"/>
    <property type="project" value="InterPro"/>
</dbReference>
<evidence type="ECO:0000256" key="1">
    <source>
        <dbReference type="ARBA" id="ARBA00005384"/>
    </source>
</evidence>
<keyword evidence="2" id="KW-0663">Pyridoxal phosphate</keyword>
<evidence type="ECO:0000313" key="7">
    <source>
        <dbReference type="EMBL" id="KAB1853142.1"/>
    </source>
</evidence>
<dbReference type="PANTHER" id="PTHR46577">
    <property type="entry name" value="HTH-TYPE TRANSCRIPTIONAL REGULATORY PROTEIN GABR"/>
    <property type="match status" value="1"/>
</dbReference>
<evidence type="ECO:0000256" key="2">
    <source>
        <dbReference type="ARBA" id="ARBA00022898"/>
    </source>
</evidence>
<accession>A0A5N4W9T2</accession>
<dbReference type="SUPFAM" id="SSF53383">
    <property type="entry name" value="PLP-dependent transferases"/>
    <property type="match status" value="1"/>
</dbReference>
<feature type="domain" description="HTH gntR-type" evidence="6">
    <location>
        <begin position="2"/>
        <end position="70"/>
    </location>
</feature>
<dbReference type="PROSITE" id="PS50949">
    <property type="entry name" value="HTH_GNTR"/>
    <property type="match status" value="1"/>
</dbReference>
<protein>
    <submittedName>
        <fullName evidence="7">PLP-dependent aminotransferase family protein</fullName>
    </submittedName>
</protein>
<name>A0A5N4W9T2_9GAMM</name>